<dbReference type="AlphaFoldDB" id="A0A8S3AMW9"/>
<evidence type="ECO:0000313" key="3">
    <source>
        <dbReference type="EMBL" id="CAF4839858.1"/>
    </source>
</evidence>
<gene>
    <name evidence="2" type="ORF">BYL167_LOCUS45952</name>
    <name evidence="3" type="ORF">GIL414_LOCUS48860</name>
    <name evidence="1" type="ORF">SMN809_LOCUS40988</name>
</gene>
<evidence type="ECO:0000313" key="2">
    <source>
        <dbReference type="EMBL" id="CAF4747313.1"/>
    </source>
</evidence>
<sequence length="65" mass="7595">KQDNSFEDEGDRIENDLLDLVKQEQEREHKRNMPPTVPNKQRMTLLGQEDNLEVEPTAKLVHLGK</sequence>
<name>A0A8S3AMW9_9BILA</name>
<reference evidence="2" key="1">
    <citation type="submission" date="2021-02" db="EMBL/GenBank/DDBJ databases">
        <authorList>
            <person name="Nowell W R."/>
        </authorList>
    </citation>
    <scope>NUCLEOTIDE SEQUENCE</scope>
</reference>
<evidence type="ECO:0000313" key="1">
    <source>
        <dbReference type="EMBL" id="CAF4648349.1"/>
    </source>
</evidence>
<dbReference type="EMBL" id="CAJOBI010114453">
    <property type="protein sequence ID" value="CAF4648349.1"/>
    <property type="molecule type" value="Genomic_DNA"/>
</dbReference>
<accession>A0A8S3AMW9</accession>
<protein>
    <submittedName>
        <fullName evidence="2">Uncharacterized protein</fullName>
    </submittedName>
</protein>
<comment type="caution">
    <text evidence="2">The sequence shown here is derived from an EMBL/GenBank/DDBJ whole genome shotgun (WGS) entry which is preliminary data.</text>
</comment>
<evidence type="ECO:0000313" key="4">
    <source>
        <dbReference type="Proteomes" id="UP000681967"/>
    </source>
</evidence>
<feature type="non-terminal residue" evidence="2">
    <location>
        <position position="1"/>
    </location>
</feature>
<dbReference type="EMBL" id="CAJOBJ010159423">
    <property type="protein sequence ID" value="CAF4839858.1"/>
    <property type="molecule type" value="Genomic_DNA"/>
</dbReference>
<dbReference type="Proteomes" id="UP000681720">
    <property type="component" value="Unassembled WGS sequence"/>
</dbReference>
<dbReference type="EMBL" id="CAJOBH010128837">
    <property type="protein sequence ID" value="CAF4747313.1"/>
    <property type="molecule type" value="Genomic_DNA"/>
</dbReference>
<proteinExistence type="predicted"/>
<dbReference type="Proteomes" id="UP000681967">
    <property type="component" value="Unassembled WGS sequence"/>
</dbReference>
<organism evidence="2 4">
    <name type="scientific">Rotaria magnacalcarata</name>
    <dbReference type="NCBI Taxonomy" id="392030"/>
    <lineage>
        <taxon>Eukaryota</taxon>
        <taxon>Metazoa</taxon>
        <taxon>Spiralia</taxon>
        <taxon>Gnathifera</taxon>
        <taxon>Rotifera</taxon>
        <taxon>Eurotatoria</taxon>
        <taxon>Bdelloidea</taxon>
        <taxon>Philodinida</taxon>
        <taxon>Philodinidae</taxon>
        <taxon>Rotaria</taxon>
    </lineage>
</organism>
<dbReference type="Proteomes" id="UP000676336">
    <property type="component" value="Unassembled WGS sequence"/>
</dbReference>